<dbReference type="EMBL" id="JAFCMP010000048">
    <property type="protein sequence ID" value="KAG5189547.1"/>
    <property type="molecule type" value="Genomic_DNA"/>
</dbReference>
<reference evidence="2" key="1">
    <citation type="submission" date="2021-02" db="EMBL/GenBank/DDBJ databases">
        <title>First Annotated Genome of the Yellow-green Alga Tribonema minus.</title>
        <authorList>
            <person name="Mahan K.M."/>
        </authorList>
    </citation>
    <scope>NUCLEOTIDE SEQUENCE</scope>
    <source>
        <strain evidence="2">UTEX B ZZ1240</strain>
    </source>
</reference>
<proteinExistence type="predicted"/>
<dbReference type="Proteomes" id="UP000664859">
    <property type="component" value="Unassembled WGS sequence"/>
</dbReference>
<evidence type="ECO:0000256" key="1">
    <source>
        <dbReference type="SAM" id="MobiDB-lite"/>
    </source>
</evidence>
<accession>A0A835ZCA9</accession>
<dbReference type="AlphaFoldDB" id="A0A835ZCA9"/>
<comment type="caution">
    <text evidence="2">The sequence shown here is derived from an EMBL/GenBank/DDBJ whole genome shotgun (WGS) entry which is preliminary data.</text>
</comment>
<feature type="region of interest" description="Disordered" evidence="1">
    <location>
        <begin position="74"/>
        <end position="94"/>
    </location>
</feature>
<sequence>MDHDLPMASRSGGITLSATTSAPVLPTSCRDRRALEPAVLLRAALLRKTSAPSPPLVDARQGHLGDVIGRPRQAHVAGHGPAGHRGTHAPPLQHLVPRQPLDGERQRCQLLRAHPGGAAGVAHEARRQESEPPKPGSAQPREEGRQVHHFRVAVLPGRQRGAEVLVVREGGGRLVPLALAVVGAAPPRPRPAPQVAAVGDDGVERVE</sequence>
<gene>
    <name evidence="2" type="ORF">JKP88DRAFT_233132</name>
</gene>
<feature type="compositionally biased region" description="Basic and acidic residues" evidence="1">
    <location>
        <begin position="123"/>
        <end position="132"/>
    </location>
</feature>
<protein>
    <submittedName>
        <fullName evidence="2">Uncharacterized protein</fullName>
    </submittedName>
</protein>
<organism evidence="2 3">
    <name type="scientific">Tribonema minus</name>
    <dbReference type="NCBI Taxonomy" id="303371"/>
    <lineage>
        <taxon>Eukaryota</taxon>
        <taxon>Sar</taxon>
        <taxon>Stramenopiles</taxon>
        <taxon>Ochrophyta</taxon>
        <taxon>PX clade</taxon>
        <taxon>Xanthophyceae</taxon>
        <taxon>Tribonematales</taxon>
        <taxon>Tribonemataceae</taxon>
        <taxon>Tribonema</taxon>
    </lineage>
</organism>
<name>A0A835ZCA9_9STRA</name>
<keyword evidence="3" id="KW-1185">Reference proteome</keyword>
<evidence type="ECO:0000313" key="3">
    <source>
        <dbReference type="Proteomes" id="UP000664859"/>
    </source>
</evidence>
<feature type="region of interest" description="Disordered" evidence="1">
    <location>
        <begin position="184"/>
        <end position="207"/>
    </location>
</feature>
<evidence type="ECO:0000313" key="2">
    <source>
        <dbReference type="EMBL" id="KAG5189547.1"/>
    </source>
</evidence>
<feature type="region of interest" description="Disordered" evidence="1">
    <location>
        <begin position="116"/>
        <end position="146"/>
    </location>
</feature>